<reference evidence="2 3" key="1">
    <citation type="journal article" date="2019" name="Int. J. Syst. Evol. Microbiol.">
        <title>The Global Catalogue of Microorganisms (GCM) 10K type strain sequencing project: providing services to taxonomists for standard genome sequencing and annotation.</title>
        <authorList>
            <consortium name="The Broad Institute Genomics Platform"/>
            <consortium name="The Broad Institute Genome Sequencing Center for Infectious Disease"/>
            <person name="Wu L."/>
            <person name="Ma J."/>
        </authorList>
    </citation>
    <scope>NUCLEOTIDE SEQUENCE [LARGE SCALE GENOMIC DNA]</scope>
    <source>
        <strain evidence="2 3">JCM 10696</strain>
    </source>
</reference>
<dbReference type="Pfam" id="PF12680">
    <property type="entry name" value="SnoaL_2"/>
    <property type="match status" value="1"/>
</dbReference>
<accession>A0ABN1RVM9</accession>
<dbReference type="InterPro" id="IPR037401">
    <property type="entry name" value="SnoaL-like"/>
</dbReference>
<keyword evidence="3" id="KW-1185">Reference proteome</keyword>
<dbReference type="RefSeq" id="WP_344245321.1">
    <property type="nucleotide sequence ID" value="NZ_BAAAHH010000037.1"/>
</dbReference>
<sequence length="125" mass="13761">MTTTVNQVMTSYYDAYNSEDPDRLAAVLDDSVILRSAAGTGQGLPGYLDTYRTMITTFVDRMTPQRIEADGDTATVSIVNTLTARADVPDFMGMKLKAGETLTLNLRGRYKVRDGRISEIDIELA</sequence>
<dbReference type="InterPro" id="IPR032710">
    <property type="entry name" value="NTF2-like_dom_sf"/>
</dbReference>
<comment type="caution">
    <text evidence="2">The sequence shown here is derived from an EMBL/GenBank/DDBJ whole genome shotgun (WGS) entry which is preliminary data.</text>
</comment>
<evidence type="ECO:0000259" key="1">
    <source>
        <dbReference type="Pfam" id="PF12680"/>
    </source>
</evidence>
<dbReference type="SUPFAM" id="SSF54427">
    <property type="entry name" value="NTF2-like"/>
    <property type="match status" value="1"/>
</dbReference>
<dbReference type="EMBL" id="BAAAHH010000037">
    <property type="protein sequence ID" value="GAA0965173.1"/>
    <property type="molecule type" value="Genomic_DNA"/>
</dbReference>
<organism evidence="2 3">
    <name type="scientific">Actinocorallia libanotica</name>
    <dbReference type="NCBI Taxonomy" id="46162"/>
    <lineage>
        <taxon>Bacteria</taxon>
        <taxon>Bacillati</taxon>
        <taxon>Actinomycetota</taxon>
        <taxon>Actinomycetes</taxon>
        <taxon>Streptosporangiales</taxon>
        <taxon>Thermomonosporaceae</taxon>
        <taxon>Actinocorallia</taxon>
    </lineage>
</organism>
<evidence type="ECO:0000313" key="2">
    <source>
        <dbReference type="EMBL" id="GAA0965173.1"/>
    </source>
</evidence>
<proteinExistence type="predicted"/>
<evidence type="ECO:0000313" key="3">
    <source>
        <dbReference type="Proteomes" id="UP001500665"/>
    </source>
</evidence>
<protein>
    <recommendedName>
        <fullName evidence="1">SnoaL-like domain-containing protein</fullName>
    </recommendedName>
</protein>
<dbReference type="CDD" id="cd00531">
    <property type="entry name" value="NTF2_like"/>
    <property type="match status" value="1"/>
</dbReference>
<dbReference type="Proteomes" id="UP001500665">
    <property type="component" value="Unassembled WGS sequence"/>
</dbReference>
<dbReference type="Gene3D" id="3.10.450.50">
    <property type="match status" value="1"/>
</dbReference>
<gene>
    <name evidence="2" type="ORF">GCM10009550_64760</name>
</gene>
<feature type="domain" description="SnoaL-like" evidence="1">
    <location>
        <begin position="11"/>
        <end position="119"/>
    </location>
</feature>
<name>A0ABN1RVM9_9ACTN</name>